<dbReference type="Gene3D" id="3.30.750.24">
    <property type="entry name" value="STAS domain"/>
    <property type="match status" value="1"/>
</dbReference>
<dbReference type="Pfam" id="PF01740">
    <property type="entry name" value="STAS"/>
    <property type="match status" value="1"/>
</dbReference>
<proteinExistence type="predicted"/>
<evidence type="ECO:0000313" key="2">
    <source>
        <dbReference type="EMBL" id="CAM78132.1"/>
    </source>
</evidence>
<sequence length="102" mass="11137">MIVMEYKVQNDGSTALVTLEGQLDFSANDTFEKLLDTLKSNPPSKLVFDLTGLSTIDSVGLGLLYIASEDLSGVPVVLRNPQGYVARLLDLTDAAKMFQIER</sequence>
<dbReference type="PROSITE" id="PS50801">
    <property type="entry name" value="STAS"/>
    <property type="match status" value="1"/>
</dbReference>
<reference evidence="2" key="1">
    <citation type="journal article" date="2007" name="J. Bacteriol.">
        <title>Comparative genome analysis of four magnetotactic bacteria reveals a complex set of group-specific genes implicated in magnetosome biomineralization and function.</title>
        <authorList>
            <person name="Richter M."/>
            <person name="Kube M."/>
            <person name="Bazylinski D.A."/>
            <person name="Lombardot T."/>
            <person name="Gloeckner F.O."/>
            <person name="Reinhardt R."/>
            <person name="Schueler D."/>
        </authorList>
    </citation>
    <scope>NUCLEOTIDE SEQUENCE</scope>
    <source>
        <strain evidence="2">MSR-1</strain>
    </source>
</reference>
<protein>
    <recommendedName>
        <fullName evidence="1">STAS domain-containing protein</fullName>
    </recommendedName>
</protein>
<dbReference type="AlphaFoldDB" id="A4U5H5"/>
<dbReference type="InterPro" id="IPR002645">
    <property type="entry name" value="STAS_dom"/>
</dbReference>
<dbReference type="CDD" id="cd07043">
    <property type="entry name" value="STAS_anti-anti-sigma_factors"/>
    <property type="match status" value="1"/>
</dbReference>
<dbReference type="SUPFAM" id="SSF52091">
    <property type="entry name" value="SpoIIaa-like"/>
    <property type="match status" value="1"/>
</dbReference>
<organism evidence="2">
    <name type="scientific">Magnetospirillum gryphiswaldense</name>
    <dbReference type="NCBI Taxonomy" id="55518"/>
    <lineage>
        <taxon>Bacteria</taxon>
        <taxon>Pseudomonadati</taxon>
        <taxon>Pseudomonadota</taxon>
        <taxon>Alphaproteobacteria</taxon>
        <taxon>Rhodospirillales</taxon>
        <taxon>Rhodospirillaceae</taxon>
        <taxon>Magnetospirillum</taxon>
    </lineage>
</organism>
<feature type="domain" description="STAS" evidence="1">
    <location>
        <begin position="4"/>
        <end position="102"/>
    </location>
</feature>
<accession>A4U5H5</accession>
<gene>
    <name evidence="2" type="ORF">MGR_4200</name>
</gene>
<name>A4U5H5_9PROT</name>
<dbReference type="InterPro" id="IPR036513">
    <property type="entry name" value="STAS_dom_sf"/>
</dbReference>
<dbReference type="EMBL" id="CU459003">
    <property type="protein sequence ID" value="CAM78132.1"/>
    <property type="molecule type" value="Genomic_DNA"/>
</dbReference>
<evidence type="ECO:0000259" key="1">
    <source>
        <dbReference type="PROSITE" id="PS50801"/>
    </source>
</evidence>